<protein>
    <submittedName>
        <fullName evidence="1">Uncharacterized protein</fullName>
    </submittedName>
</protein>
<gene>
    <name evidence="1" type="ORF">MM817_01256</name>
</gene>
<evidence type="ECO:0000313" key="1">
    <source>
        <dbReference type="EMBL" id="MCI0182987.1"/>
    </source>
</evidence>
<proteinExistence type="predicted"/>
<comment type="caution">
    <text evidence="1">The sequence shown here is derived from an EMBL/GenBank/DDBJ whole genome shotgun (WGS) entry which is preliminary data.</text>
</comment>
<dbReference type="AlphaFoldDB" id="A0A9X1V8C4"/>
<dbReference type="RefSeq" id="WP_241712648.1">
    <property type="nucleotide sequence ID" value="NZ_JALBUF010000002.1"/>
</dbReference>
<dbReference type="EMBL" id="JALBUF010000002">
    <property type="protein sequence ID" value="MCI0182987.1"/>
    <property type="molecule type" value="Genomic_DNA"/>
</dbReference>
<reference evidence="1" key="1">
    <citation type="submission" date="2022-03" db="EMBL/GenBank/DDBJ databases">
        <title>Draft Genome Sequence of Firmicute Strain S0AB, a Heterotrophic Iron/Sulfur-Oxidizing Extreme Acidophile.</title>
        <authorList>
            <person name="Vergara E."/>
            <person name="Pakostova E."/>
            <person name="Johnson D.B."/>
            <person name="Holmes D.S."/>
        </authorList>
    </citation>
    <scope>NUCLEOTIDE SEQUENCE</scope>
    <source>
        <strain evidence="1">S0AB</strain>
    </source>
</reference>
<sequence length="99" mass="11281">MSDHWKSLTLREDANLLKKEIYTYQIGADTFEIELFETVQSEYYAIGTPTNSDLLYIFGSAVVKDPALALDQAIKKINREHDQTEIQFVGEDGTDFSLD</sequence>
<keyword evidence="2" id="KW-1185">Reference proteome</keyword>
<dbReference type="Proteomes" id="UP001139263">
    <property type="component" value="Unassembled WGS sequence"/>
</dbReference>
<evidence type="ECO:0000313" key="2">
    <source>
        <dbReference type="Proteomes" id="UP001139263"/>
    </source>
</evidence>
<name>A0A9X1V8C4_9BACL</name>
<organism evidence="1 2">
    <name type="scientific">Sulfoacidibacillus ferrooxidans</name>
    <dbReference type="NCBI Taxonomy" id="2005001"/>
    <lineage>
        <taxon>Bacteria</taxon>
        <taxon>Bacillati</taxon>
        <taxon>Bacillota</taxon>
        <taxon>Bacilli</taxon>
        <taxon>Bacillales</taxon>
        <taxon>Alicyclobacillaceae</taxon>
        <taxon>Sulfoacidibacillus</taxon>
    </lineage>
</organism>
<accession>A0A9X1V8C4</accession>